<evidence type="ECO:0000313" key="9">
    <source>
        <dbReference type="EMBL" id="KAL3777233.1"/>
    </source>
</evidence>
<dbReference type="PANTHER" id="PTHR12677">
    <property type="entry name" value="GOLGI APPARATUS MEMBRANE PROTEIN TVP38-RELATED"/>
    <property type="match status" value="1"/>
</dbReference>
<evidence type="ECO:0000256" key="6">
    <source>
        <dbReference type="SAM" id="MobiDB-lite"/>
    </source>
</evidence>
<protein>
    <recommendedName>
        <fullName evidence="8">VTT domain-containing protein</fullName>
    </recommendedName>
</protein>
<dbReference type="PANTHER" id="PTHR12677:SF59">
    <property type="entry name" value="GOLGI APPARATUS MEMBRANE PROTEIN TVP38-RELATED"/>
    <property type="match status" value="1"/>
</dbReference>
<organism evidence="9 10">
    <name type="scientific">Cyclotella cryptica</name>
    <dbReference type="NCBI Taxonomy" id="29204"/>
    <lineage>
        <taxon>Eukaryota</taxon>
        <taxon>Sar</taxon>
        <taxon>Stramenopiles</taxon>
        <taxon>Ochrophyta</taxon>
        <taxon>Bacillariophyta</taxon>
        <taxon>Coscinodiscophyceae</taxon>
        <taxon>Thalassiosirophycidae</taxon>
        <taxon>Stephanodiscales</taxon>
        <taxon>Stephanodiscaceae</taxon>
        <taxon>Cyclotella</taxon>
    </lineage>
</organism>
<sequence length="395" mass="42840">MYSPSLEVDCHPSIMTETKNGGPGKRRSSATTSPSDAQDSSSPNSGSGIEAFLKRLDDVDLSKKGPKDTPKNDGDALESSSSSTSTQITRHIIKLLAAILTMILLYDIAKSPPDKRLIGIHRIHDFLFWVKEHPGTGAAAFVIVYASCTVLLLPGTPLTLGGGYVYKVTYGWVWGIAAGTVISTTGSLVGRVPVLFWGDRVRKWGRKYPLFDAIDIGIKTPYLAVSDNGFKIMCLLYLTPVLPLSIVSYLLGTTSMPLYKFAAAKIAAVPLMLLYVFIGASTDMLVTGGVDGDGDAEGTKTAKKITVDDETHRKMVVFGLCLSIVSMSLVSHFVKKELNKIFEKQKLDKDNREELSGNAAVSEENVEMISRKETLSRRPRGHGHTDAGTHDEEKG</sequence>
<evidence type="ECO:0000256" key="3">
    <source>
        <dbReference type="ARBA" id="ARBA00022692"/>
    </source>
</evidence>
<dbReference type="InterPro" id="IPR032816">
    <property type="entry name" value="VTT_dom"/>
</dbReference>
<evidence type="ECO:0000256" key="4">
    <source>
        <dbReference type="ARBA" id="ARBA00022989"/>
    </source>
</evidence>
<dbReference type="InterPro" id="IPR015414">
    <property type="entry name" value="TMEM64"/>
</dbReference>
<proteinExistence type="predicted"/>
<dbReference type="EMBL" id="JABMIG020000458">
    <property type="protein sequence ID" value="KAL3777233.1"/>
    <property type="molecule type" value="Genomic_DNA"/>
</dbReference>
<name>A0ABD3NPH6_9STRA</name>
<comment type="subcellular location">
    <subcellularLocation>
        <location evidence="1">Cell membrane</location>
        <topology evidence="1">Multi-pass membrane protein</topology>
    </subcellularLocation>
</comment>
<evidence type="ECO:0000256" key="5">
    <source>
        <dbReference type="ARBA" id="ARBA00023136"/>
    </source>
</evidence>
<keyword evidence="4 7" id="KW-1133">Transmembrane helix</keyword>
<reference evidence="9 10" key="1">
    <citation type="journal article" date="2020" name="G3 (Bethesda)">
        <title>Improved Reference Genome for Cyclotella cryptica CCMP332, a Model for Cell Wall Morphogenesis, Salinity Adaptation, and Lipid Production in Diatoms (Bacillariophyta).</title>
        <authorList>
            <person name="Roberts W.R."/>
            <person name="Downey K.M."/>
            <person name="Ruck E.C."/>
            <person name="Traller J.C."/>
            <person name="Alverson A.J."/>
        </authorList>
    </citation>
    <scope>NUCLEOTIDE SEQUENCE [LARGE SCALE GENOMIC DNA]</scope>
    <source>
        <strain evidence="9 10">CCMP332</strain>
    </source>
</reference>
<feature type="region of interest" description="Disordered" evidence="6">
    <location>
        <begin position="351"/>
        <end position="395"/>
    </location>
</feature>
<comment type="caution">
    <text evidence="9">The sequence shown here is derived from an EMBL/GenBank/DDBJ whole genome shotgun (WGS) entry which is preliminary data.</text>
</comment>
<dbReference type="Pfam" id="PF09335">
    <property type="entry name" value="VTT_dom"/>
    <property type="match status" value="1"/>
</dbReference>
<dbReference type="AlphaFoldDB" id="A0ABD3NPH6"/>
<evidence type="ECO:0000256" key="7">
    <source>
        <dbReference type="SAM" id="Phobius"/>
    </source>
</evidence>
<feature type="compositionally biased region" description="Basic and acidic residues" evidence="6">
    <location>
        <begin position="383"/>
        <end position="395"/>
    </location>
</feature>
<feature type="compositionally biased region" description="Polar residues" evidence="6">
    <location>
        <begin position="29"/>
        <end position="47"/>
    </location>
</feature>
<feature type="transmembrane region" description="Helical" evidence="7">
    <location>
        <begin position="92"/>
        <end position="109"/>
    </location>
</feature>
<feature type="transmembrane region" description="Helical" evidence="7">
    <location>
        <begin position="315"/>
        <end position="334"/>
    </location>
</feature>
<keyword evidence="3 7" id="KW-0812">Transmembrane</keyword>
<keyword evidence="2" id="KW-1003">Cell membrane</keyword>
<feature type="transmembrane region" description="Helical" evidence="7">
    <location>
        <begin position="138"/>
        <end position="160"/>
    </location>
</feature>
<feature type="region of interest" description="Disordered" evidence="6">
    <location>
        <begin position="1"/>
        <end position="82"/>
    </location>
</feature>
<feature type="compositionally biased region" description="Basic and acidic residues" evidence="6">
    <location>
        <begin position="52"/>
        <end position="74"/>
    </location>
</feature>
<evidence type="ECO:0000256" key="2">
    <source>
        <dbReference type="ARBA" id="ARBA00022475"/>
    </source>
</evidence>
<dbReference type="GO" id="GO:0005886">
    <property type="term" value="C:plasma membrane"/>
    <property type="evidence" value="ECO:0007669"/>
    <property type="project" value="UniProtKB-SubCell"/>
</dbReference>
<feature type="transmembrane region" description="Helical" evidence="7">
    <location>
        <begin position="230"/>
        <end position="251"/>
    </location>
</feature>
<keyword evidence="5 7" id="KW-0472">Membrane</keyword>
<evidence type="ECO:0000256" key="1">
    <source>
        <dbReference type="ARBA" id="ARBA00004651"/>
    </source>
</evidence>
<feature type="transmembrane region" description="Helical" evidence="7">
    <location>
        <begin position="172"/>
        <end position="197"/>
    </location>
</feature>
<feature type="transmembrane region" description="Helical" evidence="7">
    <location>
        <begin position="258"/>
        <end position="278"/>
    </location>
</feature>
<feature type="domain" description="VTT" evidence="8">
    <location>
        <begin position="153"/>
        <end position="280"/>
    </location>
</feature>
<dbReference type="Proteomes" id="UP001516023">
    <property type="component" value="Unassembled WGS sequence"/>
</dbReference>
<keyword evidence="10" id="KW-1185">Reference proteome</keyword>
<accession>A0ABD3NPH6</accession>
<gene>
    <name evidence="9" type="ORF">HJC23_007133</name>
</gene>
<evidence type="ECO:0000313" key="10">
    <source>
        <dbReference type="Proteomes" id="UP001516023"/>
    </source>
</evidence>
<evidence type="ECO:0000259" key="8">
    <source>
        <dbReference type="Pfam" id="PF09335"/>
    </source>
</evidence>